<dbReference type="OrthoDB" id="3453230at2"/>
<dbReference type="EMBL" id="RBAL01000005">
    <property type="protein sequence ID" value="RKN42984.1"/>
    <property type="molecule type" value="Genomic_DNA"/>
</dbReference>
<dbReference type="InterPro" id="IPR019888">
    <property type="entry name" value="Tscrpt_reg_AsnC-like"/>
</dbReference>
<dbReference type="RefSeq" id="WP_120678155.1">
    <property type="nucleotide sequence ID" value="NZ_RBAL01000005.1"/>
</dbReference>
<dbReference type="PANTHER" id="PTHR30154:SF34">
    <property type="entry name" value="TRANSCRIPTIONAL REGULATOR AZLB"/>
    <property type="match status" value="1"/>
</dbReference>
<evidence type="ECO:0000313" key="6">
    <source>
        <dbReference type="Proteomes" id="UP000272474"/>
    </source>
</evidence>
<dbReference type="PRINTS" id="PR00033">
    <property type="entry name" value="HTHASNC"/>
</dbReference>
<dbReference type="InterPro" id="IPR036388">
    <property type="entry name" value="WH-like_DNA-bd_sf"/>
</dbReference>
<organism evidence="5 6">
    <name type="scientific">Streptomyces hoynatensis</name>
    <dbReference type="NCBI Taxonomy" id="1141874"/>
    <lineage>
        <taxon>Bacteria</taxon>
        <taxon>Bacillati</taxon>
        <taxon>Actinomycetota</taxon>
        <taxon>Actinomycetes</taxon>
        <taxon>Kitasatosporales</taxon>
        <taxon>Streptomycetaceae</taxon>
        <taxon>Streptomyces</taxon>
    </lineage>
</organism>
<evidence type="ECO:0000256" key="1">
    <source>
        <dbReference type="ARBA" id="ARBA00023015"/>
    </source>
</evidence>
<dbReference type="GO" id="GO:0005829">
    <property type="term" value="C:cytosol"/>
    <property type="evidence" value="ECO:0007669"/>
    <property type="project" value="TreeGrafter"/>
</dbReference>
<dbReference type="Pfam" id="PF13404">
    <property type="entry name" value="HTH_AsnC-type"/>
    <property type="match status" value="2"/>
</dbReference>
<dbReference type="PANTHER" id="PTHR30154">
    <property type="entry name" value="LEUCINE-RESPONSIVE REGULATORY PROTEIN"/>
    <property type="match status" value="1"/>
</dbReference>
<dbReference type="InterPro" id="IPR011008">
    <property type="entry name" value="Dimeric_a/b-barrel"/>
</dbReference>
<dbReference type="InterPro" id="IPR036390">
    <property type="entry name" value="WH_DNA-bd_sf"/>
</dbReference>
<evidence type="ECO:0000313" key="5">
    <source>
        <dbReference type="EMBL" id="RKN42984.1"/>
    </source>
</evidence>
<keyword evidence="1" id="KW-0805">Transcription regulation</keyword>
<dbReference type="Gene3D" id="3.30.70.920">
    <property type="match status" value="1"/>
</dbReference>
<evidence type="ECO:0000256" key="2">
    <source>
        <dbReference type="ARBA" id="ARBA00023125"/>
    </source>
</evidence>
<dbReference type="AlphaFoldDB" id="A0A3A9Z549"/>
<dbReference type="Proteomes" id="UP000272474">
    <property type="component" value="Unassembled WGS sequence"/>
</dbReference>
<sequence>MLFDMIDRQLIHALQLDGRAPFSRIAQALGVSDQTVARRYARLRSADAVRVVGLTSAVALGQVMSAVRLRCVPSAAEDLGMALARRDDTMWVCLLSGGTEITLSVKAKPGATLLSRLPRAKGVVQVTAQTALHLFFGEALSQVNKSGVLTPGQIAMLRPPPVTGRPLADMTEQDRLLVAALKDDGRAPVADLAAVTGWSPTTVRRRIAELRADGTLYFDVDYDWAIYGLGARVAMWLSVPPSRLAETGEALAGHPEVGYCVATTGPTNLMASVICRDIESLYTYLTTRVAALPAVERMETAPVARVLKGAALRGLRPQPAVSR</sequence>
<dbReference type="SMART" id="SM00344">
    <property type="entry name" value="HTH_ASNC"/>
    <property type="match status" value="2"/>
</dbReference>
<dbReference type="Pfam" id="PF01037">
    <property type="entry name" value="AsnC_trans_reg"/>
    <property type="match status" value="1"/>
</dbReference>
<reference evidence="5 6" key="1">
    <citation type="journal article" date="2014" name="Int. J. Syst. Evol. Microbiol.">
        <title>Streptomyces hoynatensis sp. nov., isolated from deep marine sediment.</title>
        <authorList>
            <person name="Veyisoglu A."/>
            <person name="Sahin N."/>
        </authorList>
    </citation>
    <scope>NUCLEOTIDE SEQUENCE [LARGE SCALE GENOMIC DNA]</scope>
    <source>
        <strain evidence="5 6">KCTC 29097</strain>
    </source>
</reference>
<keyword evidence="3" id="KW-0804">Transcription</keyword>
<dbReference type="GO" id="GO:0043200">
    <property type="term" value="P:response to amino acid"/>
    <property type="evidence" value="ECO:0007669"/>
    <property type="project" value="TreeGrafter"/>
</dbReference>
<evidence type="ECO:0000259" key="4">
    <source>
        <dbReference type="PROSITE" id="PS50956"/>
    </source>
</evidence>
<name>A0A3A9Z549_9ACTN</name>
<accession>A0A3A9Z549</accession>
<dbReference type="SUPFAM" id="SSF46785">
    <property type="entry name" value="Winged helix' DNA-binding domain"/>
    <property type="match status" value="2"/>
</dbReference>
<proteinExistence type="predicted"/>
<keyword evidence="6" id="KW-1185">Reference proteome</keyword>
<dbReference type="Gene3D" id="1.10.10.10">
    <property type="entry name" value="Winged helix-like DNA-binding domain superfamily/Winged helix DNA-binding domain"/>
    <property type="match status" value="2"/>
</dbReference>
<dbReference type="InterPro" id="IPR000485">
    <property type="entry name" value="AsnC-type_HTH_dom"/>
</dbReference>
<comment type="caution">
    <text evidence="5">The sequence shown here is derived from an EMBL/GenBank/DDBJ whole genome shotgun (WGS) entry which is preliminary data.</text>
</comment>
<dbReference type="SUPFAM" id="SSF54909">
    <property type="entry name" value="Dimeric alpha+beta barrel"/>
    <property type="match status" value="1"/>
</dbReference>
<protein>
    <submittedName>
        <fullName evidence="5">AsnC family transcriptional regulator</fullName>
    </submittedName>
</protein>
<dbReference type="InterPro" id="IPR019887">
    <property type="entry name" value="Tscrpt_reg_AsnC/Lrp_C"/>
</dbReference>
<dbReference type="PROSITE" id="PS50956">
    <property type="entry name" value="HTH_ASNC_2"/>
    <property type="match status" value="1"/>
</dbReference>
<evidence type="ECO:0000256" key="3">
    <source>
        <dbReference type="ARBA" id="ARBA00023163"/>
    </source>
</evidence>
<feature type="domain" description="HTH asnC-type" evidence="4">
    <location>
        <begin position="170"/>
        <end position="230"/>
    </location>
</feature>
<dbReference type="GO" id="GO:0043565">
    <property type="term" value="F:sequence-specific DNA binding"/>
    <property type="evidence" value="ECO:0007669"/>
    <property type="project" value="InterPro"/>
</dbReference>
<gene>
    <name evidence="5" type="ORF">D7294_10700</name>
</gene>
<keyword evidence="2" id="KW-0238">DNA-binding</keyword>